<dbReference type="Gene3D" id="2.40.440.10">
    <property type="entry name" value="L,D-transpeptidase catalytic domain-like"/>
    <property type="match status" value="1"/>
</dbReference>
<name>A0ABS1KNV1_9BACT</name>
<dbReference type="EMBL" id="JAERRB010000002">
    <property type="protein sequence ID" value="MBL0741168.1"/>
    <property type="molecule type" value="Genomic_DNA"/>
</dbReference>
<comment type="similarity">
    <text evidence="2">Belongs to the YkuD family.</text>
</comment>
<evidence type="ECO:0000256" key="1">
    <source>
        <dbReference type="ARBA" id="ARBA00004752"/>
    </source>
</evidence>
<dbReference type="CDD" id="cd16913">
    <property type="entry name" value="YkuD_like"/>
    <property type="match status" value="1"/>
</dbReference>
<organism evidence="9 10">
    <name type="scientific">Chryseolinea lacunae</name>
    <dbReference type="NCBI Taxonomy" id="2801331"/>
    <lineage>
        <taxon>Bacteria</taxon>
        <taxon>Pseudomonadati</taxon>
        <taxon>Bacteroidota</taxon>
        <taxon>Cytophagia</taxon>
        <taxon>Cytophagales</taxon>
        <taxon>Fulvivirgaceae</taxon>
        <taxon>Chryseolinea</taxon>
    </lineage>
</organism>
<evidence type="ECO:0000259" key="8">
    <source>
        <dbReference type="PROSITE" id="PS52029"/>
    </source>
</evidence>
<keyword evidence="10" id="KW-1185">Reference proteome</keyword>
<feature type="domain" description="L,D-TPase catalytic" evidence="8">
    <location>
        <begin position="37"/>
        <end position="173"/>
    </location>
</feature>
<evidence type="ECO:0000313" key="10">
    <source>
        <dbReference type="Proteomes" id="UP000613030"/>
    </source>
</evidence>
<dbReference type="Proteomes" id="UP000613030">
    <property type="component" value="Unassembled WGS sequence"/>
</dbReference>
<evidence type="ECO:0000313" key="9">
    <source>
        <dbReference type="EMBL" id="MBL0741168.1"/>
    </source>
</evidence>
<evidence type="ECO:0000256" key="4">
    <source>
        <dbReference type="ARBA" id="ARBA00022960"/>
    </source>
</evidence>
<proteinExistence type="inferred from homology"/>
<keyword evidence="6 7" id="KW-0961">Cell wall biogenesis/degradation</keyword>
<dbReference type="PROSITE" id="PS52029">
    <property type="entry name" value="LD_TPASE"/>
    <property type="match status" value="1"/>
</dbReference>
<dbReference type="Pfam" id="PF03734">
    <property type="entry name" value="YkuD"/>
    <property type="match status" value="1"/>
</dbReference>
<evidence type="ECO:0000256" key="7">
    <source>
        <dbReference type="PROSITE-ProRule" id="PRU01373"/>
    </source>
</evidence>
<comment type="pathway">
    <text evidence="1 7">Cell wall biogenesis; peptidoglycan biosynthesis.</text>
</comment>
<feature type="active site" description="Nucleophile" evidence="7">
    <location>
        <position position="149"/>
    </location>
</feature>
<accession>A0ABS1KNV1</accession>
<dbReference type="PANTHER" id="PTHR36699:SF1">
    <property type="entry name" value="L,D-TRANSPEPTIDASE YAFK-RELATED"/>
    <property type="match status" value="1"/>
</dbReference>
<sequence length="174" mass="19181">MQPYMKKWILVFVALLICALIYNVWPEKRLPEGVVIDKLVVHKSKHTLEGFANGKRIKTYTVSIGPHPKGDKQEEGDGRTPEGAYIIDAKNPHSGYHKNLGISYPNAADRAEAKRKGVKPGGDVKIHGLRNGTGIIGKFHRLADWTLGCIALTDAEVDELYSHVPIGTPILILP</sequence>
<evidence type="ECO:0000256" key="2">
    <source>
        <dbReference type="ARBA" id="ARBA00005992"/>
    </source>
</evidence>
<dbReference type="InterPro" id="IPR005490">
    <property type="entry name" value="LD_TPept_cat_dom"/>
</dbReference>
<dbReference type="PANTHER" id="PTHR36699">
    <property type="entry name" value="LD-TRANSPEPTIDASE"/>
    <property type="match status" value="1"/>
</dbReference>
<evidence type="ECO:0000256" key="6">
    <source>
        <dbReference type="ARBA" id="ARBA00023316"/>
    </source>
</evidence>
<reference evidence="9 10" key="1">
    <citation type="submission" date="2021-01" db="EMBL/GenBank/DDBJ databases">
        <title>Chryseolinea sp. Jin1 Genome sequencing and assembly.</title>
        <authorList>
            <person name="Kim I."/>
        </authorList>
    </citation>
    <scope>NUCLEOTIDE SEQUENCE [LARGE SCALE GENOMIC DNA]</scope>
    <source>
        <strain evidence="9 10">Jin1</strain>
    </source>
</reference>
<comment type="caution">
    <text evidence="9">The sequence shown here is derived from an EMBL/GenBank/DDBJ whole genome shotgun (WGS) entry which is preliminary data.</text>
</comment>
<evidence type="ECO:0000256" key="5">
    <source>
        <dbReference type="ARBA" id="ARBA00022984"/>
    </source>
</evidence>
<gene>
    <name evidence="9" type="ORF">JI741_08050</name>
</gene>
<keyword evidence="3" id="KW-0808">Transferase</keyword>
<evidence type="ECO:0000256" key="3">
    <source>
        <dbReference type="ARBA" id="ARBA00022679"/>
    </source>
</evidence>
<dbReference type="SUPFAM" id="SSF141523">
    <property type="entry name" value="L,D-transpeptidase catalytic domain-like"/>
    <property type="match status" value="1"/>
</dbReference>
<keyword evidence="5 7" id="KW-0573">Peptidoglycan synthesis</keyword>
<keyword evidence="4 7" id="KW-0133">Cell shape</keyword>
<protein>
    <submittedName>
        <fullName evidence="9">L,D-transpeptidase family protein</fullName>
    </submittedName>
</protein>
<dbReference type="InterPro" id="IPR038063">
    <property type="entry name" value="Transpep_catalytic_dom"/>
</dbReference>
<feature type="active site" description="Proton donor/acceptor" evidence="7">
    <location>
        <position position="127"/>
    </location>
</feature>